<protein>
    <submittedName>
        <fullName evidence="1">Uncharacterized protein</fullName>
    </submittedName>
</protein>
<gene>
    <name evidence="1" type="ORF">EYF80_006463</name>
</gene>
<dbReference type="Proteomes" id="UP000314294">
    <property type="component" value="Unassembled WGS sequence"/>
</dbReference>
<keyword evidence="2" id="KW-1185">Reference proteome</keyword>
<evidence type="ECO:0000313" key="2">
    <source>
        <dbReference type="Proteomes" id="UP000314294"/>
    </source>
</evidence>
<comment type="caution">
    <text evidence="1">The sequence shown here is derived from an EMBL/GenBank/DDBJ whole genome shotgun (WGS) entry which is preliminary data.</text>
</comment>
<dbReference type="AlphaFoldDB" id="A0A4Z2J1X6"/>
<organism evidence="1 2">
    <name type="scientific">Liparis tanakae</name>
    <name type="common">Tanaka's snailfish</name>
    <dbReference type="NCBI Taxonomy" id="230148"/>
    <lineage>
        <taxon>Eukaryota</taxon>
        <taxon>Metazoa</taxon>
        <taxon>Chordata</taxon>
        <taxon>Craniata</taxon>
        <taxon>Vertebrata</taxon>
        <taxon>Euteleostomi</taxon>
        <taxon>Actinopterygii</taxon>
        <taxon>Neopterygii</taxon>
        <taxon>Teleostei</taxon>
        <taxon>Neoteleostei</taxon>
        <taxon>Acanthomorphata</taxon>
        <taxon>Eupercaria</taxon>
        <taxon>Perciformes</taxon>
        <taxon>Cottioidei</taxon>
        <taxon>Cottales</taxon>
        <taxon>Liparidae</taxon>
        <taxon>Liparis</taxon>
    </lineage>
</organism>
<evidence type="ECO:0000313" key="1">
    <source>
        <dbReference type="EMBL" id="TNN83482.1"/>
    </source>
</evidence>
<name>A0A4Z2J1X6_9TELE</name>
<sequence>MFCSTHCGHPSPVETVKRKEKEISTGRSILVSKCHDYYHNPGASEADREEGGWSEKWREEDSRGETYVKAKATRAPLTTIKSRMFHKSRKYEPWCKTSPRSTI</sequence>
<proteinExistence type="predicted"/>
<dbReference type="EMBL" id="SRLO01000033">
    <property type="protein sequence ID" value="TNN83482.1"/>
    <property type="molecule type" value="Genomic_DNA"/>
</dbReference>
<accession>A0A4Z2J1X6</accession>
<reference evidence="1 2" key="1">
    <citation type="submission" date="2019-03" db="EMBL/GenBank/DDBJ databases">
        <title>First draft genome of Liparis tanakae, snailfish: a comprehensive survey of snailfish specific genes.</title>
        <authorList>
            <person name="Kim W."/>
            <person name="Song I."/>
            <person name="Jeong J.-H."/>
            <person name="Kim D."/>
            <person name="Kim S."/>
            <person name="Ryu S."/>
            <person name="Song J.Y."/>
            <person name="Lee S.K."/>
        </authorList>
    </citation>
    <scope>NUCLEOTIDE SEQUENCE [LARGE SCALE GENOMIC DNA]</scope>
    <source>
        <tissue evidence="1">Muscle</tissue>
    </source>
</reference>